<organism evidence="2">
    <name type="scientific">bioreactor metagenome</name>
    <dbReference type="NCBI Taxonomy" id="1076179"/>
    <lineage>
        <taxon>unclassified sequences</taxon>
        <taxon>metagenomes</taxon>
        <taxon>ecological metagenomes</taxon>
    </lineage>
</organism>
<feature type="region of interest" description="Disordered" evidence="1">
    <location>
        <begin position="142"/>
        <end position="162"/>
    </location>
</feature>
<comment type="caution">
    <text evidence="2">The sequence shown here is derived from an EMBL/GenBank/DDBJ whole genome shotgun (WGS) entry which is preliminary data.</text>
</comment>
<evidence type="ECO:0000256" key="1">
    <source>
        <dbReference type="SAM" id="MobiDB-lite"/>
    </source>
</evidence>
<proteinExistence type="predicted"/>
<accession>A0A645A7K8</accession>
<name>A0A645A7K8_9ZZZZ</name>
<dbReference type="EMBL" id="VSSQ01012028">
    <property type="protein sequence ID" value="MPM48271.1"/>
    <property type="molecule type" value="Genomic_DNA"/>
</dbReference>
<dbReference type="AlphaFoldDB" id="A0A645A7K8"/>
<reference evidence="2" key="1">
    <citation type="submission" date="2019-08" db="EMBL/GenBank/DDBJ databases">
        <authorList>
            <person name="Kucharzyk K."/>
            <person name="Murdoch R.W."/>
            <person name="Higgins S."/>
            <person name="Loffler F."/>
        </authorList>
    </citation>
    <scope>NUCLEOTIDE SEQUENCE</scope>
</reference>
<evidence type="ECO:0000313" key="2">
    <source>
        <dbReference type="EMBL" id="MPM48271.1"/>
    </source>
</evidence>
<sequence length="558" mass="52667">MLAPIAGERALAQQGQDVLGQGVGLSQHGGSRLLQDVGVGELGHLLGHIHIADLALGGGQVLGGGLQVVDLVLHAVLDGAQISPLSGNLVDGIVHVGDGGGGGGLRGDLGGRNAQILGVHAVEVDGQLVALVGAHLEGESGVGGGLDGEGGGGGGGGVTRSAQLGDQAAGQLGGTGVVHSGHVRGGELVEADGDAVAEGDRGVARAQLDGSGAGEVGVDAVGRVHLVHAAVHRDGDIVDGLGKALQTVVAVRDGRGGINGDLKAVARAVGGFEGKGQGAGAAGQGADVSGADGGGERLAVGAGGGDGQAIVVVDRGGEGIVAVVEGGFGGGGGGGHSSAVEHAVCRGAQGGVDGALLAGDGGGFLLNADGEGVGAAGNLAQGDGGAAVGQVQVGDGIFVGGQGAVQQVLLVEGGGAGDVVELFLQLGELVLQSVAVDGVVVGVGSGLHGDLAHSLEDLGGGTQSALGGLHQADGVLAVGGGLVQAADLSAHLLGNGQACGVVGGGVDGIARGELLNGRGDLAVVLGVLGEGVQRGKVCVNTHGCFLLDFPGPRPCSPA</sequence>
<protein>
    <submittedName>
        <fullName evidence="2">Uncharacterized protein</fullName>
    </submittedName>
</protein>
<feature type="compositionally biased region" description="Gly residues" evidence="1">
    <location>
        <begin position="142"/>
        <end position="158"/>
    </location>
</feature>
<gene>
    <name evidence="2" type="ORF">SDC9_94995</name>
</gene>